<organism evidence="6 7">
    <name type="scientific">Rhinolophus ferrumequinum</name>
    <name type="common">Greater horseshoe bat</name>
    <dbReference type="NCBI Taxonomy" id="59479"/>
    <lineage>
        <taxon>Eukaryota</taxon>
        <taxon>Metazoa</taxon>
        <taxon>Chordata</taxon>
        <taxon>Craniata</taxon>
        <taxon>Vertebrata</taxon>
        <taxon>Euteleostomi</taxon>
        <taxon>Mammalia</taxon>
        <taxon>Eutheria</taxon>
        <taxon>Laurasiatheria</taxon>
        <taxon>Chiroptera</taxon>
        <taxon>Yinpterochiroptera</taxon>
        <taxon>Rhinolophoidea</taxon>
        <taxon>Rhinolophidae</taxon>
        <taxon>Rhinolophinae</taxon>
        <taxon>Rhinolophus</taxon>
    </lineage>
</organism>
<keyword evidence="1" id="KW-0645">Protease</keyword>
<proteinExistence type="predicted"/>
<evidence type="ECO:0000256" key="4">
    <source>
        <dbReference type="SAM" id="MobiDB-lite"/>
    </source>
</evidence>
<dbReference type="EMBL" id="JACAGC010000031">
    <property type="protein sequence ID" value="KAF6270535.1"/>
    <property type="molecule type" value="Genomic_DNA"/>
</dbReference>
<dbReference type="InterPro" id="IPR001969">
    <property type="entry name" value="Aspartic_peptidase_AS"/>
</dbReference>
<keyword evidence="3" id="KW-0378">Hydrolase</keyword>
<dbReference type="CDD" id="cd07557">
    <property type="entry name" value="trimeric_dUTPase"/>
    <property type="match status" value="1"/>
</dbReference>
<dbReference type="PROSITE" id="PS50175">
    <property type="entry name" value="ASP_PROT_RETROV"/>
    <property type="match status" value="1"/>
</dbReference>
<dbReference type="AlphaFoldDB" id="A0A7J7R3J6"/>
<evidence type="ECO:0000256" key="1">
    <source>
        <dbReference type="ARBA" id="ARBA00022670"/>
    </source>
</evidence>
<name>A0A7J7R3J6_RHIFE</name>
<dbReference type="InterPro" id="IPR001995">
    <property type="entry name" value="Peptidase_A2_cat"/>
</dbReference>
<feature type="compositionally biased region" description="Basic and acidic residues" evidence="4">
    <location>
        <begin position="13"/>
        <end position="22"/>
    </location>
</feature>
<dbReference type="GO" id="GO:0006508">
    <property type="term" value="P:proteolysis"/>
    <property type="evidence" value="ECO:0007669"/>
    <property type="project" value="UniProtKB-KW"/>
</dbReference>
<evidence type="ECO:0000313" key="6">
    <source>
        <dbReference type="EMBL" id="KAF6270535.1"/>
    </source>
</evidence>
<dbReference type="PANTHER" id="PTHR19422">
    <property type="entry name" value="GAG RETROVIRAL POLYPROTEIN"/>
    <property type="match status" value="1"/>
</dbReference>
<dbReference type="PANTHER" id="PTHR19422:SF123">
    <property type="entry name" value="RT1 CLASS I, LOCUS CE15"/>
    <property type="match status" value="1"/>
</dbReference>
<dbReference type="InterPro" id="IPR029054">
    <property type="entry name" value="dUTPase-like"/>
</dbReference>
<dbReference type="InterPro" id="IPR033704">
    <property type="entry name" value="dUTPase_trimeric"/>
</dbReference>
<dbReference type="Pfam" id="PF00692">
    <property type="entry name" value="dUTPase"/>
    <property type="match status" value="1"/>
</dbReference>
<dbReference type="CDD" id="cd05482">
    <property type="entry name" value="HIV_retropepsin_like"/>
    <property type="match status" value="1"/>
</dbReference>
<dbReference type="PROSITE" id="PS00141">
    <property type="entry name" value="ASP_PROTEASE"/>
    <property type="match status" value="1"/>
</dbReference>
<gene>
    <name evidence="6" type="ORF">mRhiFer1_009672</name>
</gene>
<dbReference type="SUPFAM" id="SSF50630">
    <property type="entry name" value="Acid proteases"/>
    <property type="match status" value="1"/>
</dbReference>
<accession>A0A7J7R3J6</accession>
<protein>
    <recommendedName>
        <fullName evidence="5">Peptidase A2 domain-containing protein</fullName>
    </recommendedName>
</protein>
<dbReference type="GO" id="GO:0004190">
    <property type="term" value="F:aspartic-type endopeptidase activity"/>
    <property type="evidence" value="ECO:0007669"/>
    <property type="project" value="UniProtKB-KW"/>
</dbReference>
<comment type="caution">
    <text evidence="6">The sequence shown here is derived from an EMBL/GenBank/DDBJ whole genome shotgun (WGS) entry which is preliminary data.</text>
</comment>
<feature type="region of interest" description="Disordered" evidence="4">
    <location>
        <begin position="1"/>
        <end position="22"/>
    </location>
</feature>
<sequence length="305" mass="33055">MLWGTAGSGTDPGAEKERTPARKHVTDLFRATTGSAGLDLCSTSDIILTPEMGMQVLPTGVFGPLPPKTVGLLLGRSSSIMKGIHVSPGIIDEDFTGEIKIMVHSPLNISAIPAGTRIAQLIILPRIKVGKNRQDQKRGDRGFGSSDAYWIQEIKRDRPVLLLKINGKSFQGILDTGADVSCISAEHWPSKWPALYTNTSLQGIGQSQSPLQSSDLLSWQDQEGHQGTFQPYIIPGLPVNLWGRDIMSDMGVYLFSPNTQVTQQMFDQGLLPGQGLIIEGQGRQKPISPNPNLQKTGLGYFPRGS</sequence>
<dbReference type="InterPro" id="IPR051592">
    <property type="entry name" value="HERV-K_Pro_peptidase_A2"/>
</dbReference>
<evidence type="ECO:0000313" key="7">
    <source>
        <dbReference type="Proteomes" id="UP000585614"/>
    </source>
</evidence>
<reference evidence="6 7" key="1">
    <citation type="journal article" date="2020" name="Nature">
        <title>Six reference-quality genomes reveal evolution of bat adaptations.</title>
        <authorList>
            <person name="Jebb D."/>
            <person name="Huang Z."/>
            <person name="Pippel M."/>
            <person name="Hughes G.M."/>
            <person name="Lavrichenko K."/>
            <person name="Devanna P."/>
            <person name="Winkler S."/>
            <person name="Jermiin L.S."/>
            <person name="Skirmuntt E.C."/>
            <person name="Katzourakis A."/>
            <person name="Burkitt-Gray L."/>
            <person name="Ray D.A."/>
            <person name="Sullivan K.A.M."/>
            <person name="Roscito J.G."/>
            <person name="Kirilenko B.M."/>
            <person name="Davalos L.M."/>
            <person name="Corthals A.P."/>
            <person name="Power M.L."/>
            <person name="Jones G."/>
            <person name="Ransome R.D."/>
            <person name="Dechmann D.K.N."/>
            <person name="Locatelli A.G."/>
            <person name="Puechmaille S.J."/>
            <person name="Fedrigo O."/>
            <person name="Jarvis E.D."/>
            <person name="Hiller M."/>
            <person name="Vernes S.C."/>
            <person name="Myers E.W."/>
            <person name="Teeling E.C."/>
        </authorList>
    </citation>
    <scope>NUCLEOTIDE SEQUENCE [LARGE SCALE GENOMIC DNA]</scope>
    <source>
        <strain evidence="6">MRhiFer1</strain>
        <tissue evidence="6">Lung</tissue>
    </source>
</reference>
<feature type="region of interest" description="Disordered" evidence="4">
    <location>
        <begin position="281"/>
        <end position="305"/>
    </location>
</feature>
<dbReference type="SUPFAM" id="SSF51283">
    <property type="entry name" value="dUTPase-like"/>
    <property type="match status" value="1"/>
</dbReference>
<evidence type="ECO:0000256" key="2">
    <source>
        <dbReference type="ARBA" id="ARBA00022750"/>
    </source>
</evidence>
<keyword evidence="2" id="KW-0064">Aspartyl protease</keyword>
<evidence type="ECO:0000259" key="5">
    <source>
        <dbReference type="PROSITE" id="PS50175"/>
    </source>
</evidence>
<dbReference type="Gene3D" id="2.70.40.10">
    <property type="match status" value="1"/>
</dbReference>
<evidence type="ECO:0000256" key="3">
    <source>
        <dbReference type="ARBA" id="ARBA00022801"/>
    </source>
</evidence>
<dbReference type="InterPro" id="IPR021109">
    <property type="entry name" value="Peptidase_aspartic_dom_sf"/>
</dbReference>
<dbReference type="InterPro" id="IPR034170">
    <property type="entry name" value="Retropepsin-like_cat_dom"/>
</dbReference>
<feature type="domain" description="Peptidase A2" evidence="5">
    <location>
        <begin position="170"/>
        <end position="246"/>
    </location>
</feature>
<dbReference type="Pfam" id="PF00077">
    <property type="entry name" value="RVP"/>
    <property type="match status" value="1"/>
</dbReference>
<dbReference type="Gene3D" id="2.40.70.10">
    <property type="entry name" value="Acid Proteases"/>
    <property type="match status" value="1"/>
</dbReference>
<dbReference type="Proteomes" id="UP000585614">
    <property type="component" value="Unassembled WGS sequence"/>
</dbReference>
<dbReference type="InterPro" id="IPR018061">
    <property type="entry name" value="Retropepsins"/>
</dbReference>
<dbReference type="InterPro" id="IPR036157">
    <property type="entry name" value="dUTPase-like_sf"/>
</dbReference>